<keyword evidence="2" id="KW-0342">GTP-binding</keyword>
<dbReference type="PANTHER" id="PTHR47977">
    <property type="entry name" value="RAS-RELATED PROTEIN RAB"/>
    <property type="match status" value="1"/>
</dbReference>
<dbReference type="PRINTS" id="PR00449">
    <property type="entry name" value="RASTRNSFRMNG"/>
</dbReference>
<protein>
    <submittedName>
        <fullName evidence="3">Small GTP-binding protein</fullName>
    </submittedName>
</protein>
<dbReference type="SMART" id="SM00173">
    <property type="entry name" value="RAS"/>
    <property type="match status" value="1"/>
</dbReference>
<dbReference type="Proteomes" id="UP000291404">
    <property type="component" value="Unassembled WGS sequence"/>
</dbReference>
<sequence>MSQSNDPFYRYKILILGESNVGKTSILYRFTEGIFKYTLMNTIGIDFVSKDIKVEDKDVRLQIWDTAGQERFHSITRSYYRNANGILLVFDLTDPRSFDCVDKWYEEIVEEVGNGIPIFLVGNKRDMLDGVDFEDVFTAYSEKAEIKKIKFFITSAKSGDNIDEVFNEMAKCLMNKRSKCINERVRFVKNEYRKRGCC</sequence>
<organism evidence="3 4">
    <name type="scientific">Hamiltosporidium magnivora</name>
    <dbReference type="NCBI Taxonomy" id="148818"/>
    <lineage>
        <taxon>Eukaryota</taxon>
        <taxon>Fungi</taxon>
        <taxon>Fungi incertae sedis</taxon>
        <taxon>Microsporidia</taxon>
        <taxon>Dubosqiidae</taxon>
        <taxon>Hamiltosporidium</taxon>
    </lineage>
</organism>
<dbReference type="EMBL" id="PITI01000186">
    <property type="protein sequence ID" value="TBU08071.1"/>
    <property type="molecule type" value="Genomic_DNA"/>
</dbReference>
<dbReference type="VEuPathDB" id="MicrosporidiaDB:CWI39_2401p0010"/>
<evidence type="ECO:0000313" key="4">
    <source>
        <dbReference type="Proteomes" id="UP000291404"/>
    </source>
</evidence>
<dbReference type="STRING" id="148818.A0A4Q9LL36"/>
<gene>
    <name evidence="3" type="ORF">CWI36_0186p0030</name>
</gene>
<keyword evidence="4" id="KW-1185">Reference proteome</keyword>
<dbReference type="InterPro" id="IPR001806">
    <property type="entry name" value="Small_GTPase"/>
</dbReference>
<dbReference type="Pfam" id="PF00071">
    <property type="entry name" value="Ras"/>
    <property type="match status" value="1"/>
</dbReference>
<dbReference type="SMART" id="SM00176">
    <property type="entry name" value="RAN"/>
    <property type="match status" value="1"/>
</dbReference>
<accession>A0A4Q9LL36</accession>
<comment type="caution">
    <text evidence="3">The sequence shown here is derived from an EMBL/GenBank/DDBJ whole genome shotgun (WGS) entry which is preliminary data.</text>
</comment>
<evidence type="ECO:0000313" key="3">
    <source>
        <dbReference type="EMBL" id="TBU08071.1"/>
    </source>
</evidence>
<dbReference type="GO" id="GO:0005525">
    <property type="term" value="F:GTP binding"/>
    <property type="evidence" value="ECO:0007669"/>
    <property type="project" value="UniProtKB-KW"/>
</dbReference>
<dbReference type="SMART" id="SM00177">
    <property type="entry name" value="ARF"/>
    <property type="match status" value="1"/>
</dbReference>
<proteinExistence type="predicted"/>
<dbReference type="InterPro" id="IPR050227">
    <property type="entry name" value="Rab"/>
</dbReference>
<dbReference type="SUPFAM" id="SSF52540">
    <property type="entry name" value="P-loop containing nucleoside triphosphate hydrolases"/>
    <property type="match status" value="1"/>
</dbReference>
<dbReference type="CDD" id="cd00154">
    <property type="entry name" value="Rab"/>
    <property type="match status" value="1"/>
</dbReference>
<reference evidence="3 4" key="1">
    <citation type="submission" date="2017-12" db="EMBL/GenBank/DDBJ databases">
        <authorList>
            <person name="Pombert J.-F."/>
            <person name="Haag K.L."/>
            <person name="Ebert D."/>
        </authorList>
    </citation>
    <scope>NUCLEOTIDE SEQUENCE [LARGE SCALE GENOMIC DNA]</scope>
    <source>
        <strain evidence="3">BE-OM-2</strain>
    </source>
</reference>
<dbReference type="VEuPathDB" id="MicrosporidiaDB:CWI36_0186p0030"/>
<dbReference type="Gene3D" id="3.40.50.300">
    <property type="entry name" value="P-loop containing nucleotide triphosphate hydrolases"/>
    <property type="match status" value="1"/>
</dbReference>
<dbReference type="GO" id="GO:0003924">
    <property type="term" value="F:GTPase activity"/>
    <property type="evidence" value="ECO:0007669"/>
    <property type="project" value="InterPro"/>
</dbReference>
<dbReference type="PROSITE" id="PS51421">
    <property type="entry name" value="RAS"/>
    <property type="match status" value="1"/>
</dbReference>
<evidence type="ECO:0000256" key="2">
    <source>
        <dbReference type="ARBA" id="ARBA00023134"/>
    </source>
</evidence>
<dbReference type="InterPro" id="IPR027417">
    <property type="entry name" value="P-loop_NTPase"/>
</dbReference>
<dbReference type="PROSITE" id="PS51417">
    <property type="entry name" value="ARF"/>
    <property type="match status" value="1"/>
</dbReference>
<evidence type="ECO:0000256" key="1">
    <source>
        <dbReference type="ARBA" id="ARBA00022741"/>
    </source>
</evidence>
<dbReference type="PROSITE" id="PS51420">
    <property type="entry name" value="RHO"/>
    <property type="match status" value="1"/>
</dbReference>
<dbReference type="FunFam" id="3.40.50.300:FF:001462">
    <property type="entry name" value="Small GTP-binding protein, putative"/>
    <property type="match status" value="1"/>
</dbReference>
<dbReference type="SMART" id="SM00175">
    <property type="entry name" value="RAB"/>
    <property type="match status" value="1"/>
</dbReference>
<dbReference type="AlphaFoldDB" id="A0A4Q9LL36"/>
<dbReference type="NCBIfam" id="TIGR00231">
    <property type="entry name" value="small_GTP"/>
    <property type="match status" value="1"/>
</dbReference>
<dbReference type="InterPro" id="IPR005225">
    <property type="entry name" value="Small_GTP-bd"/>
</dbReference>
<dbReference type="PROSITE" id="PS51419">
    <property type="entry name" value="RAB"/>
    <property type="match status" value="1"/>
</dbReference>
<dbReference type="SMART" id="SM00174">
    <property type="entry name" value="RHO"/>
    <property type="match status" value="1"/>
</dbReference>
<name>A0A4Q9LL36_9MICR</name>
<keyword evidence="1" id="KW-0547">Nucleotide-binding</keyword>